<evidence type="ECO:0000259" key="12">
    <source>
        <dbReference type="Pfam" id="PF01225"/>
    </source>
</evidence>
<keyword evidence="4 10" id="KW-0547">Nucleotide-binding</keyword>
<keyword evidence="6 10" id="KW-0133">Cell shape</keyword>
<comment type="function">
    <text evidence="10 11">Involved in cell wall formation. Catalyzes the final step in the synthesis of UDP-N-acetylmuramoyl-pentapeptide, the precursor of murein.</text>
</comment>
<dbReference type="InterPro" id="IPR036615">
    <property type="entry name" value="Mur_ligase_C_dom_sf"/>
</dbReference>
<feature type="domain" description="Mur ligase central" evidence="14">
    <location>
        <begin position="106"/>
        <end position="293"/>
    </location>
</feature>
<comment type="subcellular location">
    <subcellularLocation>
        <location evidence="10 11">Cytoplasm</location>
    </subcellularLocation>
</comment>
<dbReference type="SUPFAM" id="SSF53244">
    <property type="entry name" value="MurD-like peptide ligases, peptide-binding domain"/>
    <property type="match status" value="1"/>
</dbReference>
<evidence type="ECO:0000256" key="7">
    <source>
        <dbReference type="ARBA" id="ARBA00022984"/>
    </source>
</evidence>
<sequence>MMRAFTLAELCAPLGARLCGDDARFTAVSTDSRRDLQGQLFVALSGERFDGHDYLSVARDGGAVAALVSREIDAGLPLLVVEDTQRALGLLGACNRDLYQHPLVAITGSSGKTTVKNLVSAVLAQRGNTLATEGNLNNEIGVPQTLLRLAPEHEFAVVEMGAAKAGDIAWLCELGRPDVAVLLNAMPAHLQGFGSVSDVADAKGEIYDGLGGKGVAVINADQEYAGRWRKRAAGATILDYGLRQPAAISANNISSRGTAGISFIASTPAGDAPVALRLPGLHNVSNALAAIAVGLACELSLSEITAGLASVSPVPGRLAVSHGQGGCTLIDDCYNANPGSVRAAIDLLADCEGRRTLMLGVMRELGAESESLHRQIGEYARERGLDRFWGVGPELAPAVEAFGKGGQHFEDRRAASAALPGAFGADDTVLIKGSRGAAMELLLAQLQDPEGEARR</sequence>
<dbReference type="InterPro" id="IPR005863">
    <property type="entry name" value="UDP-N-AcMur_synth"/>
</dbReference>
<evidence type="ECO:0000256" key="8">
    <source>
        <dbReference type="ARBA" id="ARBA00023306"/>
    </source>
</evidence>
<dbReference type="GO" id="GO:0008360">
    <property type="term" value="P:regulation of cell shape"/>
    <property type="evidence" value="ECO:0007669"/>
    <property type="project" value="UniProtKB-KW"/>
</dbReference>
<comment type="caution">
    <text evidence="15">The sequence shown here is derived from an EMBL/GenBank/DDBJ whole genome shotgun (WGS) entry which is preliminary data.</text>
</comment>
<gene>
    <name evidence="10" type="primary">murF</name>
    <name evidence="15" type="ORF">FV139_02215</name>
</gene>
<keyword evidence="2 10" id="KW-0436">Ligase</keyword>
<feature type="domain" description="Mur ligase N-terminal catalytic" evidence="12">
    <location>
        <begin position="25"/>
        <end position="72"/>
    </location>
</feature>
<dbReference type="PANTHER" id="PTHR43024:SF1">
    <property type="entry name" value="UDP-N-ACETYLMURAMOYL-TRIPEPTIDE--D-ALANYL-D-ALANINE LIGASE"/>
    <property type="match status" value="1"/>
</dbReference>
<dbReference type="HAMAP" id="MF_02019">
    <property type="entry name" value="MurF"/>
    <property type="match status" value="1"/>
</dbReference>
<evidence type="ECO:0000256" key="10">
    <source>
        <dbReference type="HAMAP-Rule" id="MF_02019"/>
    </source>
</evidence>
<keyword evidence="9 10" id="KW-0961">Cell wall biogenesis/degradation</keyword>
<dbReference type="GO" id="GO:0009252">
    <property type="term" value="P:peptidoglycan biosynthetic process"/>
    <property type="evidence" value="ECO:0007669"/>
    <property type="project" value="UniProtKB-UniRule"/>
</dbReference>
<comment type="pathway">
    <text evidence="10 11">Cell wall biogenesis; peptidoglycan biosynthesis.</text>
</comment>
<dbReference type="Pfam" id="PF02875">
    <property type="entry name" value="Mur_ligase_C"/>
    <property type="match status" value="1"/>
</dbReference>
<evidence type="ECO:0000256" key="5">
    <source>
        <dbReference type="ARBA" id="ARBA00022840"/>
    </source>
</evidence>
<reference evidence="15 16" key="1">
    <citation type="submission" date="2019-08" db="EMBL/GenBank/DDBJ databases">
        <title>Parahaliea maris sp. nov., isolated from the surface seawater.</title>
        <authorList>
            <person name="Liu Y."/>
        </authorList>
    </citation>
    <scope>NUCLEOTIDE SEQUENCE [LARGE SCALE GENOMIC DNA]</scope>
    <source>
        <strain evidence="15 16">HSLHS9</strain>
    </source>
</reference>
<organism evidence="15 16">
    <name type="scientific">Parahaliea maris</name>
    <dbReference type="NCBI Taxonomy" id="2716870"/>
    <lineage>
        <taxon>Bacteria</taxon>
        <taxon>Pseudomonadati</taxon>
        <taxon>Pseudomonadota</taxon>
        <taxon>Gammaproteobacteria</taxon>
        <taxon>Cellvibrionales</taxon>
        <taxon>Halieaceae</taxon>
        <taxon>Parahaliea</taxon>
    </lineage>
</organism>
<dbReference type="SUPFAM" id="SSF53623">
    <property type="entry name" value="MurD-like peptide ligases, catalytic domain"/>
    <property type="match status" value="1"/>
</dbReference>
<dbReference type="Gene3D" id="3.40.1190.10">
    <property type="entry name" value="Mur-like, catalytic domain"/>
    <property type="match status" value="1"/>
</dbReference>
<dbReference type="Pfam" id="PF01225">
    <property type="entry name" value="Mur_ligase"/>
    <property type="match status" value="1"/>
</dbReference>
<evidence type="ECO:0000259" key="13">
    <source>
        <dbReference type="Pfam" id="PF02875"/>
    </source>
</evidence>
<feature type="domain" description="Mur ligase C-terminal" evidence="13">
    <location>
        <begin position="316"/>
        <end position="435"/>
    </location>
</feature>
<dbReference type="EC" id="6.3.2.10" evidence="10 11"/>
<dbReference type="UniPathway" id="UPA00219"/>
<dbReference type="Gene3D" id="3.40.1390.10">
    <property type="entry name" value="MurE/MurF, N-terminal domain"/>
    <property type="match status" value="1"/>
</dbReference>
<evidence type="ECO:0000259" key="14">
    <source>
        <dbReference type="Pfam" id="PF08245"/>
    </source>
</evidence>
<dbReference type="GO" id="GO:0005524">
    <property type="term" value="F:ATP binding"/>
    <property type="evidence" value="ECO:0007669"/>
    <property type="project" value="UniProtKB-UniRule"/>
</dbReference>
<dbReference type="GO" id="GO:0047480">
    <property type="term" value="F:UDP-N-acetylmuramoyl-tripeptide-D-alanyl-D-alanine ligase activity"/>
    <property type="evidence" value="ECO:0007669"/>
    <property type="project" value="UniProtKB-UniRule"/>
</dbReference>
<dbReference type="Proteomes" id="UP000321039">
    <property type="component" value="Unassembled WGS sequence"/>
</dbReference>
<dbReference type="RefSeq" id="WP_148066601.1">
    <property type="nucleotide sequence ID" value="NZ_VRZA01000001.1"/>
</dbReference>
<keyword evidence="1 10" id="KW-0963">Cytoplasm</keyword>
<dbReference type="Pfam" id="PF08245">
    <property type="entry name" value="Mur_ligase_M"/>
    <property type="match status" value="1"/>
</dbReference>
<evidence type="ECO:0000256" key="2">
    <source>
        <dbReference type="ARBA" id="ARBA00022598"/>
    </source>
</evidence>
<dbReference type="InterPro" id="IPR051046">
    <property type="entry name" value="MurCDEF_CellWall_CoF430Synth"/>
</dbReference>
<keyword evidence="3 10" id="KW-0132">Cell division</keyword>
<dbReference type="InterPro" id="IPR035911">
    <property type="entry name" value="MurE/MurF_N"/>
</dbReference>
<dbReference type="Gene3D" id="3.90.190.20">
    <property type="entry name" value="Mur ligase, C-terminal domain"/>
    <property type="match status" value="1"/>
</dbReference>
<evidence type="ECO:0000313" key="16">
    <source>
        <dbReference type="Proteomes" id="UP000321039"/>
    </source>
</evidence>
<dbReference type="GO" id="GO:0051301">
    <property type="term" value="P:cell division"/>
    <property type="evidence" value="ECO:0007669"/>
    <property type="project" value="UniProtKB-KW"/>
</dbReference>
<dbReference type="InterPro" id="IPR000713">
    <property type="entry name" value="Mur_ligase_N"/>
</dbReference>
<dbReference type="PANTHER" id="PTHR43024">
    <property type="entry name" value="UDP-N-ACETYLMURAMOYL-TRIPEPTIDE--D-ALANYL-D-ALANINE LIGASE"/>
    <property type="match status" value="1"/>
</dbReference>
<feature type="binding site" evidence="10">
    <location>
        <begin position="108"/>
        <end position="114"/>
    </location>
    <ligand>
        <name>ATP</name>
        <dbReference type="ChEBI" id="CHEBI:30616"/>
    </ligand>
</feature>
<dbReference type="InterPro" id="IPR036565">
    <property type="entry name" value="Mur-like_cat_sf"/>
</dbReference>
<dbReference type="EMBL" id="VRZA01000001">
    <property type="protein sequence ID" value="TXS96333.1"/>
    <property type="molecule type" value="Genomic_DNA"/>
</dbReference>
<evidence type="ECO:0000256" key="1">
    <source>
        <dbReference type="ARBA" id="ARBA00022490"/>
    </source>
</evidence>
<evidence type="ECO:0000313" key="15">
    <source>
        <dbReference type="EMBL" id="TXS96333.1"/>
    </source>
</evidence>
<dbReference type="NCBIfam" id="TIGR01143">
    <property type="entry name" value="murF"/>
    <property type="match status" value="1"/>
</dbReference>
<evidence type="ECO:0000256" key="11">
    <source>
        <dbReference type="RuleBase" id="RU004136"/>
    </source>
</evidence>
<dbReference type="InterPro" id="IPR004101">
    <property type="entry name" value="Mur_ligase_C"/>
</dbReference>
<comment type="similarity">
    <text evidence="10">Belongs to the MurCDEF family. MurF subfamily.</text>
</comment>
<dbReference type="InterPro" id="IPR013221">
    <property type="entry name" value="Mur_ligase_cen"/>
</dbReference>
<name>A0A5C9A5Y0_9GAMM</name>
<protein>
    <recommendedName>
        <fullName evidence="10 11">UDP-N-acetylmuramoyl-tripeptide--D-alanyl-D-alanine ligase</fullName>
        <ecNumber evidence="10 11">6.3.2.10</ecNumber>
    </recommendedName>
    <alternativeName>
        <fullName evidence="10">D-alanyl-D-alanine-adding enzyme</fullName>
    </alternativeName>
</protein>
<comment type="catalytic activity">
    <reaction evidence="10 11">
        <text>D-alanyl-D-alanine + UDP-N-acetyl-alpha-D-muramoyl-L-alanyl-gamma-D-glutamyl-meso-2,6-diaminopimelate + ATP = UDP-N-acetyl-alpha-D-muramoyl-L-alanyl-gamma-D-glutamyl-meso-2,6-diaminopimeloyl-D-alanyl-D-alanine + ADP + phosphate + H(+)</text>
        <dbReference type="Rhea" id="RHEA:28374"/>
        <dbReference type="ChEBI" id="CHEBI:15378"/>
        <dbReference type="ChEBI" id="CHEBI:30616"/>
        <dbReference type="ChEBI" id="CHEBI:43474"/>
        <dbReference type="ChEBI" id="CHEBI:57822"/>
        <dbReference type="ChEBI" id="CHEBI:61386"/>
        <dbReference type="ChEBI" id="CHEBI:83905"/>
        <dbReference type="ChEBI" id="CHEBI:456216"/>
        <dbReference type="EC" id="6.3.2.10"/>
    </reaction>
</comment>
<accession>A0A5C9A5Y0</accession>
<evidence type="ECO:0000256" key="6">
    <source>
        <dbReference type="ARBA" id="ARBA00022960"/>
    </source>
</evidence>
<dbReference type="AlphaFoldDB" id="A0A5C9A5Y0"/>
<dbReference type="SUPFAM" id="SSF63418">
    <property type="entry name" value="MurE/MurF N-terminal domain"/>
    <property type="match status" value="1"/>
</dbReference>
<proteinExistence type="inferred from homology"/>
<evidence type="ECO:0000256" key="3">
    <source>
        <dbReference type="ARBA" id="ARBA00022618"/>
    </source>
</evidence>
<dbReference type="GO" id="GO:0008766">
    <property type="term" value="F:UDP-N-acetylmuramoylalanyl-D-glutamyl-2,6-diaminopimelate-D-alanyl-D-alanine ligase activity"/>
    <property type="evidence" value="ECO:0007669"/>
    <property type="project" value="RHEA"/>
</dbReference>
<keyword evidence="5 10" id="KW-0067">ATP-binding</keyword>
<keyword evidence="16" id="KW-1185">Reference proteome</keyword>
<evidence type="ECO:0000256" key="9">
    <source>
        <dbReference type="ARBA" id="ARBA00023316"/>
    </source>
</evidence>
<evidence type="ECO:0000256" key="4">
    <source>
        <dbReference type="ARBA" id="ARBA00022741"/>
    </source>
</evidence>
<dbReference type="GO" id="GO:0071555">
    <property type="term" value="P:cell wall organization"/>
    <property type="evidence" value="ECO:0007669"/>
    <property type="project" value="UniProtKB-KW"/>
</dbReference>
<keyword evidence="8 10" id="KW-0131">Cell cycle</keyword>
<dbReference type="GO" id="GO:0005737">
    <property type="term" value="C:cytoplasm"/>
    <property type="evidence" value="ECO:0007669"/>
    <property type="project" value="UniProtKB-SubCell"/>
</dbReference>
<keyword evidence="7 10" id="KW-0573">Peptidoglycan synthesis</keyword>